<reference evidence="6 7" key="1">
    <citation type="submission" date="2018-12" db="EMBL/GenBank/DDBJ databases">
        <title>Venturia inaequalis Genome Resource.</title>
        <authorList>
            <person name="Lichtner F.J."/>
        </authorList>
    </citation>
    <scope>NUCLEOTIDE SEQUENCE [LARGE SCALE GENOMIC DNA]</scope>
    <source>
        <strain evidence="6 7">120213</strain>
    </source>
</reference>
<protein>
    <recommendedName>
        <fullName evidence="5">MYND-type domain-containing protein</fullName>
    </recommendedName>
</protein>
<dbReference type="SUPFAM" id="SSF144232">
    <property type="entry name" value="HIT/MYND zinc finger-like"/>
    <property type="match status" value="1"/>
</dbReference>
<dbReference type="AlphaFoldDB" id="A0A8H3U9S9"/>
<dbReference type="Proteomes" id="UP000447873">
    <property type="component" value="Unassembled WGS sequence"/>
</dbReference>
<dbReference type="InterPro" id="IPR027974">
    <property type="entry name" value="DUF4470"/>
</dbReference>
<dbReference type="EMBL" id="WNWS01000518">
    <property type="protein sequence ID" value="KAE9966437.1"/>
    <property type="molecule type" value="Genomic_DNA"/>
</dbReference>
<evidence type="ECO:0000256" key="4">
    <source>
        <dbReference type="PROSITE-ProRule" id="PRU00134"/>
    </source>
</evidence>
<dbReference type="Pfam" id="PF14737">
    <property type="entry name" value="DUF4470"/>
    <property type="match status" value="1"/>
</dbReference>
<dbReference type="InterPro" id="IPR002893">
    <property type="entry name" value="Znf_MYND"/>
</dbReference>
<evidence type="ECO:0000256" key="1">
    <source>
        <dbReference type="ARBA" id="ARBA00022723"/>
    </source>
</evidence>
<keyword evidence="3" id="KW-0862">Zinc</keyword>
<evidence type="ECO:0000259" key="5">
    <source>
        <dbReference type="PROSITE" id="PS50865"/>
    </source>
</evidence>
<keyword evidence="1" id="KW-0479">Metal-binding</keyword>
<gene>
    <name evidence="6" type="ORF">EG328_008921</name>
</gene>
<keyword evidence="2 4" id="KW-0863">Zinc-finger</keyword>
<dbReference type="Gene3D" id="6.10.140.2220">
    <property type="match status" value="1"/>
</dbReference>
<evidence type="ECO:0000313" key="6">
    <source>
        <dbReference type="EMBL" id="KAE9966437.1"/>
    </source>
</evidence>
<feature type="domain" description="MYND-type" evidence="5">
    <location>
        <begin position="1227"/>
        <end position="1269"/>
    </location>
</feature>
<dbReference type="PANTHER" id="PTHR10237">
    <property type="entry name" value="DEFORMED EPIDERMAL AUTOREGULATORY FACTOR 1 HOMOLOG SUPPRESSIN"/>
    <property type="match status" value="1"/>
</dbReference>
<dbReference type="PROSITE" id="PS50865">
    <property type="entry name" value="ZF_MYND_2"/>
    <property type="match status" value="1"/>
</dbReference>
<accession>A0A8H3U9S9</accession>
<evidence type="ECO:0000256" key="3">
    <source>
        <dbReference type="ARBA" id="ARBA00022833"/>
    </source>
</evidence>
<dbReference type="GO" id="GO:0005634">
    <property type="term" value="C:nucleus"/>
    <property type="evidence" value="ECO:0007669"/>
    <property type="project" value="TreeGrafter"/>
</dbReference>
<comment type="caution">
    <text evidence="6">The sequence shown here is derived from an EMBL/GenBank/DDBJ whole genome shotgun (WGS) entry which is preliminary data.</text>
</comment>
<evidence type="ECO:0000313" key="7">
    <source>
        <dbReference type="Proteomes" id="UP000447873"/>
    </source>
</evidence>
<sequence>MAHPAVPDLVSFFYPIGNTPAVCLTRDIPREIPAKILLLGCGDVRNILYTCYVDSDTSRQLDITSCDIQPAVIARNICLLSLILDSKDNVKAQFIWDIYYHLYLDKASLELLSNHAKKLVAIGQSFQAWKASEYGSLFRFCDTTTFSQVVKIWKGYITTDRKAREKFSTKLKSDIGKSADAKMSLTGGKAVILTGFRSASPVAIKAMSDLPKLHADYLKTGTTNGSHSKEANPMFDSNGTLHYSLDPLFGFHLAPAYISLAATSPLKSSATSAPHVVATARLEFKMWSDAFKVCAKNMVIRFFAGDALAFCRTLHHIGLNGNNDTSCCYRNHNSSSALLLDSEDYRRGSDGPLRFTAIDTSNLVDHLGPLNVMVAASPLLENKKYATLFTELLVQQEKNSIQAINNLLCGDFTSMSVLLGLSPVEYFTKATVASCTEEMMLNALSNGGNGKDQMLIRINWKRMVPSRLVFESSDLANMLYRVYLAMFPHENHKHMFSGGTSAQAAAARLQKSQIPHYHRGSFVMFLQLVESQVSTNWHVVMNCLLSHIENDTTLFIGKNYLQELYASFQVHGVYTVDTLKPGFGISRALSHSKWKSLPPLVCITLKIPKSQLNIFTDRPACKVGTHTFNCSLLSSNKMWQNHYAALQFCFGQATTEGQPSSTDYKVRIEEDEQGWHGKSPMLVSFFTPSWMLLIDGRPPTVSLLLQSSPQSLMMFSSVLGIEMKIFETSLADEANVFVTVNQPNMDPTTSLATTPSSTADKLDQDIVKVAAHINPKTGSIDSFTAHADISSPAIKAALQAGEKVEIEQSSLFQVAAVIGGKHVVQLDFPMPVVSFSSKTRIARKSSYIEVIAPLLKPADHDSLAAFMHPMLLDEGLPVSLNMSRTNLDGMAIVDISQPAKIKWMHTHVSLMWSEREKALRLASMGLHDPPAPDLRVNFKDGLFSMFMRYTGAHDGVQQVPKGRIFGISDPKNGGIHIVIVVSALRLDGANGTIVLDAAAIPLTPTIASRTGPWISSIGEALVTIKVDEEELKLWKRLLPAYAERCRTWSHKKSCEYARENSIPLSLEFGKSLLCTCGNGVFPVNFMQDASTKKHLPGWNTVAKYATRIAISPSFSVPMVEEQVGANLSPGRTSKGSSDEKNAKLEALSNLMGDQDKMRSFMKAMEEKQGTQGTSFNGQAAIEKGIEEYLRSTSKPVPAPPKANKERSEMEALEKGMAALIKSGQHGCDKCGKEKRESGEALLNCAQCHKAKYCSSECQKAQWKEHKKICGKDGD</sequence>
<dbReference type="GO" id="GO:0000981">
    <property type="term" value="F:DNA-binding transcription factor activity, RNA polymerase II-specific"/>
    <property type="evidence" value="ECO:0007669"/>
    <property type="project" value="TreeGrafter"/>
</dbReference>
<organism evidence="6 7">
    <name type="scientific">Venturia inaequalis</name>
    <name type="common">Apple scab fungus</name>
    <dbReference type="NCBI Taxonomy" id="5025"/>
    <lineage>
        <taxon>Eukaryota</taxon>
        <taxon>Fungi</taxon>
        <taxon>Dikarya</taxon>
        <taxon>Ascomycota</taxon>
        <taxon>Pezizomycotina</taxon>
        <taxon>Dothideomycetes</taxon>
        <taxon>Pleosporomycetidae</taxon>
        <taxon>Venturiales</taxon>
        <taxon>Venturiaceae</taxon>
        <taxon>Venturia</taxon>
    </lineage>
</organism>
<name>A0A8H3U9S9_VENIN</name>
<dbReference type="GO" id="GO:0008270">
    <property type="term" value="F:zinc ion binding"/>
    <property type="evidence" value="ECO:0007669"/>
    <property type="project" value="UniProtKB-KW"/>
</dbReference>
<dbReference type="Pfam" id="PF01753">
    <property type="entry name" value="zf-MYND"/>
    <property type="match status" value="1"/>
</dbReference>
<proteinExistence type="predicted"/>
<evidence type="ECO:0000256" key="2">
    <source>
        <dbReference type="ARBA" id="ARBA00022771"/>
    </source>
</evidence>
<dbReference type="PANTHER" id="PTHR10237:SF15">
    <property type="entry name" value="LD37257P"/>
    <property type="match status" value="1"/>
</dbReference>
<dbReference type="InterPro" id="IPR024119">
    <property type="entry name" value="TF_DEAF-1"/>
</dbReference>